<dbReference type="InterPro" id="IPR036291">
    <property type="entry name" value="NAD(P)-bd_dom_sf"/>
</dbReference>
<reference evidence="2 3" key="1">
    <citation type="journal article" date="2015" name="Nature">
        <title>rRNA introns, odd ribosomes, and small enigmatic genomes across a large radiation of phyla.</title>
        <authorList>
            <person name="Brown C.T."/>
            <person name="Hug L.A."/>
            <person name="Thomas B.C."/>
            <person name="Sharon I."/>
            <person name="Castelle C.J."/>
            <person name="Singh A."/>
            <person name="Wilkins M.J."/>
            <person name="Williams K.H."/>
            <person name="Banfield J.F."/>
        </authorList>
    </citation>
    <scope>NUCLEOTIDE SEQUENCE [LARGE SCALE GENOMIC DNA]</scope>
</reference>
<dbReference type="SUPFAM" id="SSF51735">
    <property type="entry name" value="NAD(P)-binding Rossmann-fold domains"/>
    <property type="match status" value="1"/>
</dbReference>
<comment type="caution">
    <text evidence="2">The sequence shown here is derived from an EMBL/GenBank/DDBJ whole genome shotgun (WGS) entry which is preliminary data.</text>
</comment>
<accession>A0A0G1KEH0</accession>
<dbReference type="PANTHER" id="PTHR43245">
    <property type="entry name" value="BIFUNCTIONAL POLYMYXIN RESISTANCE PROTEIN ARNA"/>
    <property type="match status" value="1"/>
</dbReference>
<evidence type="ECO:0000313" key="3">
    <source>
        <dbReference type="Proteomes" id="UP000034032"/>
    </source>
</evidence>
<protein>
    <submittedName>
        <fullName evidence="2">UDP-glucose 4-epimerase</fullName>
    </submittedName>
</protein>
<organism evidence="2 3">
    <name type="scientific">Candidatus Yanofskybacteria bacterium GW2011_GWA2_44_9</name>
    <dbReference type="NCBI Taxonomy" id="1619025"/>
    <lineage>
        <taxon>Bacteria</taxon>
        <taxon>Candidatus Yanofskyibacteriota</taxon>
    </lineage>
</organism>
<proteinExistence type="predicted"/>
<evidence type="ECO:0000313" key="2">
    <source>
        <dbReference type="EMBL" id="KKT82096.1"/>
    </source>
</evidence>
<dbReference type="AlphaFoldDB" id="A0A0G1KEH0"/>
<dbReference type="CDD" id="cd08946">
    <property type="entry name" value="SDR_e"/>
    <property type="match status" value="1"/>
</dbReference>
<evidence type="ECO:0000259" key="1">
    <source>
        <dbReference type="Pfam" id="PF01370"/>
    </source>
</evidence>
<sequence length="204" mass="23418">MILITGSTGFIGSRLVSFLSQKGYEIKEVNEEITDIEKLRPHFKGADFVVHLAGKKPNSETVGKSNDTFLVNVLGTMNVVRLCLENKSKLINISSSATESEYGISKVVAEELVRSYAKSQGLKAITIRPAGIYDENDKTVPYINKNYPLGHLVRDIEWIIKNHNFDQYKVYETRNFQQKIYFIRRKINAVKRRVNKLSSWLRFQ</sequence>
<name>A0A0G1KEH0_9BACT</name>
<dbReference type="InterPro" id="IPR001509">
    <property type="entry name" value="Epimerase_deHydtase"/>
</dbReference>
<dbReference type="InterPro" id="IPR050177">
    <property type="entry name" value="Lipid_A_modif_metabolic_enz"/>
</dbReference>
<dbReference type="EMBL" id="LCJR01000011">
    <property type="protein sequence ID" value="KKT82096.1"/>
    <property type="molecule type" value="Genomic_DNA"/>
</dbReference>
<dbReference type="Gene3D" id="3.40.50.720">
    <property type="entry name" value="NAD(P)-binding Rossmann-like Domain"/>
    <property type="match status" value="1"/>
</dbReference>
<feature type="domain" description="NAD-dependent epimerase/dehydratase" evidence="1">
    <location>
        <begin position="2"/>
        <end position="136"/>
    </location>
</feature>
<gene>
    <name evidence="2" type="ORF">UW79_C0011G0006</name>
</gene>
<dbReference type="Proteomes" id="UP000034032">
    <property type="component" value="Unassembled WGS sequence"/>
</dbReference>
<dbReference type="Pfam" id="PF01370">
    <property type="entry name" value="Epimerase"/>
    <property type="match status" value="1"/>
</dbReference>